<protein>
    <recommendedName>
        <fullName evidence="4">AB hydrolase-1 domain-containing protein</fullName>
    </recommendedName>
</protein>
<evidence type="ECO:0000313" key="3">
    <source>
        <dbReference type="Proteomes" id="UP000177362"/>
    </source>
</evidence>
<comment type="caution">
    <text evidence="2">The sequence shown here is derived from an EMBL/GenBank/DDBJ whole genome shotgun (WGS) entry which is preliminary data.</text>
</comment>
<dbReference type="EMBL" id="MHQJ01000007">
    <property type="protein sequence ID" value="OHA01796.1"/>
    <property type="molecule type" value="Genomic_DNA"/>
</dbReference>
<dbReference type="Proteomes" id="UP000177362">
    <property type="component" value="Unassembled WGS sequence"/>
</dbReference>
<sequence>METHDAVNPVSTDASQPADRDIAPPSIISVGITDRSRRRSNGVKNPKPAPGVIVCIPGLGGHESSLAAYRELLPEYDFRFLRLVNIAEASRDLEGICRNENNVTLLCNCYGVQLAIRAIQKMPEKISRLIVVEAFFAEFHHWMVVPMVVNKWLVLICQLTDLLGLARRKFPTRIDYVKLAKYPIYVQPIFDIRWQNLTDYFLKIDDILTFRLPAEVAVPTLFILSPKGYLRSAADRKAVQSVFVNSDIVEVNENTHNIVSLSRQPISSIIRDWLYRQTTS</sequence>
<proteinExistence type="predicted"/>
<feature type="region of interest" description="Disordered" evidence="1">
    <location>
        <begin position="1"/>
        <end position="24"/>
    </location>
</feature>
<name>A0A1G2KQU4_9BACT</name>
<organism evidence="2 3">
    <name type="scientific">Candidatus Sungbacteria bacterium RIFCSPHIGHO2_02_FULL_49_12</name>
    <dbReference type="NCBI Taxonomy" id="1802271"/>
    <lineage>
        <taxon>Bacteria</taxon>
        <taxon>Candidatus Sungiibacteriota</taxon>
    </lineage>
</organism>
<dbReference type="SUPFAM" id="SSF53474">
    <property type="entry name" value="alpha/beta-Hydrolases"/>
    <property type="match status" value="1"/>
</dbReference>
<dbReference type="Gene3D" id="3.40.50.1820">
    <property type="entry name" value="alpha/beta hydrolase"/>
    <property type="match status" value="1"/>
</dbReference>
<dbReference type="InterPro" id="IPR029058">
    <property type="entry name" value="AB_hydrolase_fold"/>
</dbReference>
<dbReference type="AlphaFoldDB" id="A0A1G2KQU4"/>
<evidence type="ECO:0008006" key="4">
    <source>
        <dbReference type="Google" id="ProtNLM"/>
    </source>
</evidence>
<accession>A0A1G2KQU4</accession>
<evidence type="ECO:0000313" key="2">
    <source>
        <dbReference type="EMBL" id="OHA01796.1"/>
    </source>
</evidence>
<reference evidence="2 3" key="1">
    <citation type="journal article" date="2016" name="Nat. Commun.">
        <title>Thousands of microbial genomes shed light on interconnected biogeochemical processes in an aquifer system.</title>
        <authorList>
            <person name="Anantharaman K."/>
            <person name="Brown C.T."/>
            <person name="Hug L.A."/>
            <person name="Sharon I."/>
            <person name="Castelle C.J."/>
            <person name="Probst A.J."/>
            <person name="Thomas B.C."/>
            <person name="Singh A."/>
            <person name="Wilkins M.J."/>
            <person name="Karaoz U."/>
            <person name="Brodie E.L."/>
            <person name="Williams K.H."/>
            <person name="Hubbard S.S."/>
            <person name="Banfield J.F."/>
        </authorList>
    </citation>
    <scope>NUCLEOTIDE SEQUENCE [LARGE SCALE GENOMIC DNA]</scope>
</reference>
<gene>
    <name evidence="2" type="ORF">A3C11_01405</name>
</gene>
<evidence type="ECO:0000256" key="1">
    <source>
        <dbReference type="SAM" id="MobiDB-lite"/>
    </source>
</evidence>